<accession>A0A1I5V359</accession>
<dbReference type="Pfam" id="PF01471">
    <property type="entry name" value="PG_binding_1"/>
    <property type="match status" value="1"/>
</dbReference>
<dbReference type="InterPro" id="IPR011970">
    <property type="entry name" value="MltB_2"/>
</dbReference>
<protein>
    <submittedName>
        <fullName evidence="5">Lytic murein transglycosylase</fullName>
    </submittedName>
</protein>
<dbReference type="Pfam" id="PF13406">
    <property type="entry name" value="SLT_2"/>
    <property type="match status" value="1"/>
</dbReference>
<dbReference type="EMBL" id="FOXV01000001">
    <property type="protein sequence ID" value="SFQ01945.1"/>
    <property type="molecule type" value="Genomic_DNA"/>
</dbReference>
<dbReference type="InterPro" id="IPR023346">
    <property type="entry name" value="Lysozyme-like_dom_sf"/>
</dbReference>
<dbReference type="RefSeq" id="WP_093009018.1">
    <property type="nucleotide sequence ID" value="NZ_FOXV01000001.1"/>
</dbReference>
<feature type="region of interest" description="Disordered" evidence="1">
    <location>
        <begin position="26"/>
        <end position="52"/>
    </location>
</feature>
<evidence type="ECO:0000313" key="5">
    <source>
        <dbReference type="EMBL" id="SFQ01945.1"/>
    </source>
</evidence>
<feature type="chain" id="PRO_5017340205" evidence="2">
    <location>
        <begin position="20"/>
        <end position="432"/>
    </location>
</feature>
<dbReference type="Gene3D" id="1.10.530.10">
    <property type="match status" value="1"/>
</dbReference>
<dbReference type="InterPro" id="IPR031304">
    <property type="entry name" value="SLT_2"/>
</dbReference>
<dbReference type="SUPFAM" id="SSF53955">
    <property type="entry name" value="Lysozyme-like"/>
    <property type="match status" value="1"/>
</dbReference>
<dbReference type="GO" id="GO:0009253">
    <property type="term" value="P:peptidoglycan catabolic process"/>
    <property type="evidence" value="ECO:0007669"/>
    <property type="project" value="TreeGrafter"/>
</dbReference>
<dbReference type="SUPFAM" id="SSF47090">
    <property type="entry name" value="PGBD-like"/>
    <property type="match status" value="1"/>
</dbReference>
<feature type="domain" description="Peptidoglycan binding-like" evidence="3">
    <location>
        <begin position="376"/>
        <end position="429"/>
    </location>
</feature>
<gene>
    <name evidence="5" type="ORF">SAMN05421853_101307</name>
</gene>
<name>A0A1I5V359_9RHOB</name>
<dbReference type="GO" id="GO:0008933">
    <property type="term" value="F:peptidoglycan lytic transglycosylase activity"/>
    <property type="evidence" value="ECO:0007669"/>
    <property type="project" value="TreeGrafter"/>
</dbReference>
<feature type="signal peptide" evidence="2">
    <location>
        <begin position="1"/>
        <end position="19"/>
    </location>
</feature>
<feature type="domain" description="Transglycosylase SLT" evidence="4">
    <location>
        <begin position="62"/>
        <end position="353"/>
    </location>
</feature>
<sequence>MRCAKISFALTVLASAAIAAPEVSMRPMPRPIESPSAAAQPSATEPEMRPADPAGELSQAGFEAWIASFRDTAIAEGISADTFDTAFDGAAFDPVIVERDRSQNEFTKTIWDYLDTAVSDTRVANGRAALEERAEVLEAIEAEYGVRKEIVTAIWGLESAYGGYKGTTPTLAALATLAYEGRRAEFFENEVLAALNILQAGDTDVGSLRGSWAGAMGHTQFMPSSYLRLAVDWTGDGKRDIWGSDPSDALASTAAYLKENGWQTGVPWGVEVLLPSDFDWMSARRDNVMSLEAWREAGVTPVGQPEIPDGTGLSLLLPAGADGAAFLISDNFEVLESYNTADAYVIAVGHLADRLAGAGPLTNSWPRADRALTFDERIELQERLRDAGFDPEKIDGRIGPLTISAVRDYQSAQGLRPDGYVSLNVLTHLRDG</sequence>
<dbReference type="InterPro" id="IPR002477">
    <property type="entry name" value="Peptidoglycan-bd-like"/>
</dbReference>
<dbReference type="InterPro" id="IPR036365">
    <property type="entry name" value="PGBD-like_sf"/>
</dbReference>
<dbReference type="PANTHER" id="PTHR30163">
    <property type="entry name" value="MEMBRANE-BOUND LYTIC MUREIN TRANSGLYCOSYLASE B"/>
    <property type="match status" value="1"/>
</dbReference>
<evidence type="ECO:0000256" key="2">
    <source>
        <dbReference type="SAM" id="SignalP"/>
    </source>
</evidence>
<keyword evidence="2" id="KW-0732">Signal</keyword>
<evidence type="ECO:0000259" key="4">
    <source>
        <dbReference type="Pfam" id="PF13406"/>
    </source>
</evidence>
<evidence type="ECO:0000256" key="1">
    <source>
        <dbReference type="SAM" id="MobiDB-lite"/>
    </source>
</evidence>
<dbReference type="AlphaFoldDB" id="A0A1I5V359"/>
<proteinExistence type="predicted"/>
<organism evidence="5 6">
    <name type="scientific">Roseivivax halotolerans</name>
    <dbReference type="NCBI Taxonomy" id="93684"/>
    <lineage>
        <taxon>Bacteria</taxon>
        <taxon>Pseudomonadati</taxon>
        <taxon>Pseudomonadota</taxon>
        <taxon>Alphaproteobacteria</taxon>
        <taxon>Rhodobacterales</taxon>
        <taxon>Roseobacteraceae</taxon>
        <taxon>Roseivivax</taxon>
    </lineage>
</organism>
<dbReference type="PANTHER" id="PTHR30163:SF8">
    <property type="entry name" value="LYTIC MUREIN TRANSGLYCOSYLASE"/>
    <property type="match status" value="1"/>
</dbReference>
<dbReference type="CDD" id="cd13399">
    <property type="entry name" value="Slt35-like"/>
    <property type="match status" value="1"/>
</dbReference>
<reference evidence="6" key="1">
    <citation type="submission" date="2016-10" db="EMBL/GenBank/DDBJ databases">
        <authorList>
            <person name="Varghese N."/>
            <person name="Submissions S."/>
        </authorList>
    </citation>
    <scope>NUCLEOTIDE SEQUENCE [LARGE SCALE GENOMIC DNA]</scope>
    <source>
        <strain evidence="6">JCM 10271</strain>
    </source>
</reference>
<dbReference type="STRING" id="93684.SAMN05421853_101307"/>
<dbReference type="NCBIfam" id="TIGR02283">
    <property type="entry name" value="MltB_2"/>
    <property type="match status" value="1"/>
</dbReference>
<dbReference type="FunFam" id="1.10.8.350:FF:000001">
    <property type="entry name" value="Lytic murein transglycosylase B"/>
    <property type="match status" value="1"/>
</dbReference>
<dbReference type="Gene3D" id="1.10.8.350">
    <property type="entry name" value="Bacterial muramidase"/>
    <property type="match status" value="1"/>
</dbReference>
<evidence type="ECO:0000259" key="3">
    <source>
        <dbReference type="Pfam" id="PF01471"/>
    </source>
</evidence>
<dbReference type="InterPro" id="IPR043426">
    <property type="entry name" value="MltB-like"/>
</dbReference>
<evidence type="ECO:0000313" key="6">
    <source>
        <dbReference type="Proteomes" id="UP000243106"/>
    </source>
</evidence>
<dbReference type="Gene3D" id="1.10.101.10">
    <property type="entry name" value="PGBD-like superfamily/PGBD"/>
    <property type="match status" value="1"/>
</dbReference>
<dbReference type="InterPro" id="IPR036366">
    <property type="entry name" value="PGBDSf"/>
</dbReference>
<dbReference type="Proteomes" id="UP000243106">
    <property type="component" value="Unassembled WGS sequence"/>
</dbReference>
<keyword evidence="6" id="KW-1185">Reference proteome</keyword>